<dbReference type="EC" id="2.7.7.6" evidence="6 8"/>
<dbReference type="InterPro" id="IPR007642">
    <property type="entry name" value="RNA_pol_Rpb2_2"/>
</dbReference>
<dbReference type="Proteomes" id="UP000234253">
    <property type="component" value="Unassembled WGS sequence"/>
</dbReference>
<dbReference type="Gene3D" id="2.40.50.100">
    <property type="match status" value="1"/>
</dbReference>
<evidence type="ECO:0000313" key="16">
    <source>
        <dbReference type="EMBL" id="PLK57795.1"/>
    </source>
</evidence>
<dbReference type="Pfam" id="PF10385">
    <property type="entry name" value="RNA_pol_Rpb2_45"/>
    <property type="match status" value="1"/>
</dbReference>
<evidence type="ECO:0000256" key="6">
    <source>
        <dbReference type="HAMAP-Rule" id="MF_01321"/>
    </source>
</evidence>
<dbReference type="FunFam" id="2.30.150.10:FF:000001">
    <property type="entry name" value="DNA-directed RNA polymerase subunit beta"/>
    <property type="match status" value="1"/>
</dbReference>
<dbReference type="Gene3D" id="2.40.270.10">
    <property type="entry name" value="DNA-directed RNA polymerase, subunit 2, domain 6"/>
    <property type="match status" value="1"/>
</dbReference>
<dbReference type="InterPro" id="IPR037033">
    <property type="entry name" value="DNA-dir_RNAP_su2_hyb_sf"/>
</dbReference>
<dbReference type="RefSeq" id="WP_101627187.1">
    <property type="nucleotide sequence ID" value="NZ_NJPO01000187.1"/>
</dbReference>
<dbReference type="InterPro" id="IPR019462">
    <property type="entry name" value="DNA-dir_RNA_pol_bsu_external_1"/>
</dbReference>
<dbReference type="Pfam" id="PF04563">
    <property type="entry name" value="RNA_pol_Rpb2_1"/>
    <property type="match status" value="1"/>
</dbReference>
<comment type="caution">
    <text evidence="16">The sequence shown here is derived from an EMBL/GenBank/DDBJ whole genome shotgun (WGS) entry which is preliminary data.</text>
</comment>
<dbReference type="FunFam" id="2.40.270.10:FF:000004">
    <property type="entry name" value="DNA-directed RNA polymerase subunit beta"/>
    <property type="match status" value="1"/>
</dbReference>
<dbReference type="Gene3D" id="3.90.1100.10">
    <property type="match status" value="2"/>
</dbReference>
<feature type="domain" description="DNA-directed RNA polymerase subunit 2 hybrid-binding" evidence="10">
    <location>
        <begin position="716"/>
        <end position="1265"/>
    </location>
</feature>
<dbReference type="OrthoDB" id="9803954at2"/>
<dbReference type="HAMAP" id="MF_01321">
    <property type="entry name" value="RNApol_bact_RpoB"/>
    <property type="match status" value="1"/>
</dbReference>
<comment type="catalytic activity">
    <reaction evidence="5 6 8">
        <text>RNA(n) + a ribonucleoside 5'-triphosphate = RNA(n+1) + diphosphate</text>
        <dbReference type="Rhea" id="RHEA:21248"/>
        <dbReference type="Rhea" id="RHEA-COMP:14527"/>
        <dbReference type="Rhea" id="RHEA-COMP:17342"/>
        <dbReference type="ChEBI" id="CHEBI:33019"/>
        <dbReference type="ChEBI" id="CHEBI:61557"/>
        <dbReference type="ChEBI" id="CHEBI:140395"/>
        <dbReference type="EC" id="2.7.7.6"/>
    </reaction>
</comment>
<dbReference type="InterPro" id="IPR042107">
    <property type="entry name" value="DNA-dir_RNA_pol_bsu_ext_1_sf"/>
</dbReference>
<dbReference type="GO" id="GO:0032549">
    <property type="term" value="F:ribonucleoside binding"/>
    <property type="evidence" value="ECO:0007669"/>
    <property type="project" value="InterPro"/>
</dbReference>
<keyword evidence="9" id="KW-0175">Coiled coil</keyword>
<dbReference type="PROSITE" id="PS01166">
    <property type="entry name" value="RNA_POL_BETA"/>
    <property type="match status" value="1"/>
</dbReference>
<dbReference type="InterPro" id="IPR007121">
    <property type="entry name" value="RNA_pol_bsu_CS"/>
</dbReference>
<evidence type="ECO:0000259" key="11">
    <source>
        <dbReference type="Pfam" id="PF04560"/>
    </source>
</evidence>
<feature type="coiled-coil region" evidence="9">
    <location>
        <begin position="1005"/>
        <end position="1032"/>
    </location>
</feature>
<organism evidence="16 17">
    <name type="scientific">Candidatus Palibaumannia cicadellinicola</name>
    <dbReference type="NCBI Taxonomy" id="186490"/>
    <lineage>
        <taxon>Bacteria</taxon>
        <taxon>Pseudomonadati</taxon>
        <taxon>Pseudomonadota</taxon>
        <taxon>Gammaproteobacteria</taxon>
        <taxon>Candidatus Palibaumannia</taxon>
    </lineage>
</organism>
<dbReference type="Pfam" id="PF04565">
    <property type="entry name" value="RNA_pol_Rpb2_3"/>
    <property type="match status" value="1"/>
</dbReference>
<dbReference type="Gene3D" id="3.90.1800.10">
    <property type="entry name" value="RNA polymerase alpha subunit dimerisation domain"/>
    <property type="match status" value="1"/>
</dbReference>
<dbReference type="GO" id="GO:0000428">
    <property type="term" value="C:DNA-directed RNA polymerase complex"/>
    <property type="evidence" value="ECO:0007669"/>
    <property type="project" value="UniProtKB-KW"/>
</dbReference>
<comment type="function">
    <text evidence="6 8">DNA-dependent RNA polymerase catalyzes the transcription of DNA into RNA using the four ribonucleoside triphosphates as substrates.</text>
</comment>
<dbReference type="CDD" id="cd00653">
    <property type="entry name" value="RNA_pol_B_RPB2"/>
    <property type="match status" value="1"/>
</dbReference>
<dbReference type="NCBIfam" id="TIGR02013">
    <property type="entry name" value="rpoB"/>
    <property type="match status" value="1"/>
</dbReference>
<keyword evidence="3 6" id="KW-0548">Nucleotidyltransferase</keyword>
<dbReference type="InterPro" id="IPR037034">
    <property type="entry name" value="RNA_pol_Rpb2_2_sf"/>
</dbReference>
<evidence type="ECO:0000313" key="17">
    <source>
        <dbReference type="Proteomes" id="UP000234253"/>
    </source>
</evidence>
<proteinExistence type="inferred from homology"/>
<evidence type="ECO:0000259" key="10">
    <source>
        <dbReference type="Pfam" id="PF00562"/>
    </source>
</evidence>
<dbReference type="InterPro" id="IPR007644">
    <property type="entry name" value="RNA_pol_bsu_protrusion"/>
</dbReference>
<evidence type="ECO:0000259" key="15">
    <source>
        <dbReference type="Pfam" id="PF10385"/>
    </source>
</evidence>
<comment type="subunit">
    <text evidence="6 8">The RNAP catalytic core consists of 2 alpha, 1 beta, 1 beta' and 1 omega subunit. When a sigma factor is associated with the core the holoenzyme is formed, which can initiate transcription.</text>
</comment>
<feature type="domain" description="RNA polymerase Rpb2" evidence="12">
    <location>
        <begin position="150"/>
        <end position="221"/>
    </location>
</feature>
<evidence type="ECO:0000256" key="1">
    <source>
        <dbReference type="ARBA" id="ARBA00022478"/>
    </source>
</evidence>
<dbReference type="FunFam" id="3.90.1800.10:FF:000001">
    <property type="entry name" value="DNA-directed RNA polymerase subunit beta"/>
    <property type="match status" value="1"/>
</dbReference>
<feature type="domain" description="DNA-directed RNA polymerase beta subunit external 1" evidence="15">
    <location>
        <begin position="590"/>
        <end position="655"/>
    </location>
</feature>
<feature type="domain" description="RNA polymerase Rpb2" evidence="11">
    <location>
        <begin position="1267"/>
        <end position="1341"/>
    </location>
</feature>
<dbReference type="FunFam" id="2.40.270.10:FF:000003">
    <property type="entry name" value="DNA-directed RNA polymerase subunit beta"/>
    <property type="match status" value="1"/>
</dbReference>
<dbReference type="PANTHER" id="PTHR20856">
    <property type="entry name" value="DNA-DIRECTED RNA POLYMERASE I SUBUNIT 2"/>
    <property type="match status" value="1"/>
</dbReference>
<dbReference type="Pfam" id="PF00562">
    <property type="entry name" value="RNA_pol_Rpb2_6"/>
    <property type="match status" value="1"/>
</dbReference>
<reference evidence="16 17" key="1">
    <citation type="submission" date="2017-06" db="EMBL/GenBank/DDBJ databases">
        <title>Metabolic interaction between xylem feeders and their symbionts.</title>
        <authorList>
            <person name="Chouaia B."/>
        </authorList>
    </citation>
    <scope>NUCLEOTIDE SEQUENCE [LARGE SCALE GENOMIC DNA]</scope>
    <source>
        <strain evidence="16 17">Gra</strain>
    </source>
</reference>
<evidence type="ECO:0000256" key="5">
    <source>
        <dbReference type="ARBA" id="ARBA00048552"/>
    </source>
</evidence>
<gene>
    <name evidence="6 16" type="primary">rpoB</name>
    <name evidence="16" type="ORF">CEX73_03435</name>
</gene>
<dbReference type="NCBIfam" id="NF001616">
    <property type="entry name" value="PRK00405.1"/>
    <property type="match status" value="1"/>
</dbReference>
<dbReference type="Pfam" id="PF04561">
    <property type="entry name" value="RNA_pol_Rpb2_2"/>
    <property type="match status" value="2"/>
</dbReference>
<sequence length="1343" mass="151613">MVYSYTEKKRIRKDFGKRPQILDVPYLLSIQLDSFQKFIERDPEGQYGLEAAFRSIFPIHSYSGNAELQYVSYRLGDPIFDVKECQIRGVTFSVPLRVILRLIIYEREVPETSIKEQEVYMGEIPLMTDHGTFIINGTERVIVSQLHRSPGVFFDSDKGKIHSSGKVLFNAHIIPYRGSWLDFEFDQKDHLFVRIDRRRKLPVTILLRALNFTTNQILDTFFEKIVFHINEHKHKLKMKLVPERLRGETASFDIEANGTIYVEKGRRITARHISKLKKDFIEEIIVPVEYILNKVIAKDYINTNTSEIIVPANTELSLELLDKLSQAGFQSIETLFTNDLDHGAYISETLRIDPTKDRLSALVEIYRMMRPGEPPTREATENLFDNLFFSEERYDLSAVGRMKFNRALLRKDIEGSGLLSKNDIIEVIKKLIDIRNGKGEVDDIDHLGNRRIRSVGEMAENQFRVGLVRVERAVKERLSLSDLDTLMPQDIINAKPISAAVKEFFCSSQLSQFMDQNNPLSEITHKRRISALGPGGLTRERAGFEVRDVHPTHYGRVCPIETPEGPNIGLINSLSVYAQTNEYGFLETPYRRVHNGTVTEDIHYLSAIEEGNFVIAQANTNIDETGYFIDDLVTCRNKGESSLFSRDQVNYMDVSTQQIVSVGASLIPFLEHDDANRALMGANMQRQAVPTLRTDKPLVGTGMERIVAVDSGVTAVAKRGGIVQYVDASRIVINVNSEEMYPGEAGIDIYHMTKYIRSNQNTCISQRPCVSLGESVKRSDVLADGPSTDLGELALGQNMRIAFMPWNGYNFEDSMLVSERVVQEDRFTTIHIQELACVSRDTKLGPEDITADIPNVGEAALCKLDESGIVYIGAEVTSGDILVGKVTPKGETQLTPEEKLLRAIFGEKASDVKDSSLRVPNGFSGTVIDVQVFTRDGVVKDKRALEIEEMQLKQAKKDLTEELRIFELGIFIRIRDILVSDGIDINIEKISKLNSEQWLTFSLTNKEKNIQLKQLVKQYHNLKNLFDKKLEEKRSKITQGDDLSPGVLKIVKVYLAVKRQIQPGDKMAGRHGNKGVISKINPIEDMPYDENGIPVDIVLNPLGVPSRMNIGQILETHLGMAAKGIGNKINTMLQQHQDIVKIRNFIQKAYDVGDNIRQKVNLNLFSDEEVLLLAENLKNGMPIATPVFDGAKEKEIKELLQLGELPTSGQIILFDGRTGEQFERPVTVGYMYMLKLNHLVDDKMHARSTGSYSLVTQQPLGGKAQFGGQRFGEMEVWALEAYGAAYTLQEMLTVKSDDVNGRTKMYKNIVDGNHTMEPGMPESFNVLLKEIRSLGINIELEED</sequence>
<dbReference type="InterPro" id="IPR007641">
    <property type="entry name" value="RNA_pol_Rpb2_7"/>
</dbReference>
<evidence type="ECO:0000259" key="12">
    <source>
        <dbReference type="Pfam" id="PF04561"/>
    </source>
</evidence>
<protein>
    <recommendedName>
        <fullName evidence="6 8">DNA-directed RNA polymerase subunit beta</fullName>
        <shortName evidence="6">RNAP subunit beta</shortName>
        <ecNumber evidence="6 8">2.7.7.6</ecNumber>
    </recommendedName>
    <alternativeName>
        <fullName evidence="6">RNA polymerase subunit beta</fullName>
    </alternativeName>
    <alternativeName>
        <fullName evidence="6">Transcriptase subunit beta</fullName>
    </alternativeName>
</protein>
<dbReference type="GO" id="GO:0006351">
    <property type="term" value="P:DNA-templated transcription"/>
    <property type="evidence" value="ECO:0007669"/>
    <property type="project" value="UniProtKB-UniRule"/>
</dbReference>
<dbReference type="InterPro" id="IPR015712">
    <property type="entry name" value="DNA-dir_RNA_pol_su2"/>
</dbReference>
<dbReference type="SUPFAM" id="SSF64484">
    <property type="entry name" value="beta and beta-prime subunits of DNA dependent RNA-polymerase"/>
    <property type="match status" value="1"/>
</dbReference>
<dbReference type="GO" id="GO:0003899">
    <property type="term" value="F:DNA-directed RNA polymerase activity"/>
    <property type="evidence" value="ECO:0007669"/>
    <property type="project" value="UniProtKB-UniRule"/>
</dbReference>
<dbReference type="Pfam" id="PF04560">
    <property type="entry name" value="RNA_pol_Rpb2_7"/>
    <property type="match status" value="1"/>
</dbReference>
<dbReference type="InterPro" id="IPR014724">
    <property type="entry name" value="RNA_pol_RPB2_OB-fold"/>
</dbReference>
<dbReference type="GO" id="GO:0003677">
    <property type="term" value="F:DNA binding"/>
    <property type="evidence" value="ECO:0007669"/>
    <property type="project" value="UniProtKB-UniRule"/>
</dbReference>
<keyword evidence="1 6" id="KW-0240">DNA-directed RNA polymerase</keyword>
<dbReference type="InterPro" id="IPR007120">
    <property type="entry name" value="DNA-dir_RNAP_su2_dom"/>
</dbReference>
<dbReference type="FunFam" id="2.40.50.100:FF:000006">
    <property type="entry name" value="DNA-directed RNA polymerase subunit beta"/>
    <property type="match status" value="1"/>
</dbReference>
<dbReference type="FunFam" id="3.90.1110.10:FF:000001">
    <property type="entry name" value="DNA-directed RNA polymerase subunit beta"/>
    <property type="match status" value="1"/>
</dbReference>
<evidence type="ECO:0000256" key="9">
    <source>
        <dbReference type="SAM" id="Coils"/>
    </source>
</evidence>
<feature type="domain" description="RNA polymerase Rpb2" evidence="14">
    <location>
        <begin position="512"/>
        <end position="579"/>
    </location>
</feature>
<dbReference type="InterPro" id="IPR010243">
    <property type="entry name" value="RNA_pol_bsu_bac"/>
</dbReference>
<dbReference type="Gene3D" id="3.90.1110.10">
    <property type="entry name" value="RNA polymerase Rpb2, domain 2"/>
    <property type="match status" value="1"/>
</dbReference>
<dbReference type="EMBL" id="NJPO01000187">
    <property type="protein sequence ID" value="PLK57795.1"/>
    <property type="molecule type" value="Genomic_DNA"/>
</dbReference>
<evidence type="ECO:0000256" key="8">
    <source>
        <dbReference type="RuleBase" id="RU363031"/>
    </source>
</evidence>
<keyword evidence="2 6" id="KW-0808">Transferase</keyword>
<feature type="domain" description="RNA polymerase Rpb2" evidence="12">
    <location>
        <begin position="335"/>
        <end position="453"/>
    </location>
</feature>
<dbReference type="Gene3D" id="2.40.50.150">
    <property type="match status" value="1"/>
</dbReference>
<feature type="domain" description="RNA polymerase beta subunit protrusion" evidence="13">
    <location>
        <begin position="27"/>
        <end position="498"/>
    </location>
</feature>
<evidence type="ECO:0000259" key="13">
    <source>
        <dbReference type="Pfam" id="PF04563"/>
    </source>
</evidence>
<evidence type="ECO:0000256" key="4">
    <source>
        <dbReference type="ARBA" id="ARBA00023163"/>
    </source>
</evidence>
<dbReference type="FunFam" id="2.40.50.150:FF:000001">
    <property type="entry name" value="DNA-directed RNA polymerase subunit beta"/>
    <property type="match status" value="1"/>
</dbReference>
<accession>A0A2N4XVD7</accession>
<evidence type="ECO:0000259" key="14">
    <source>
        <dbReference type="Pfam" id="PF04565"/>
    </source>
</evidence>
<dbReference type="InterPro" id="IPR007645">
    <property type="entry name" value="RNA_pol_Rpb2_3"/>
</dbReference>
<evidence type="ECO:0000256" key="7">
    <source>
        <dbReference type="RuleBase" id="RU000434"/>
    </source>
</evidence>
<evidence type="ECO:0000256" key="2">
    <source>
        <dbReference type="ARBA" id="ARBA00022679"/>
    </source>
</evidence>
<name>A0A2N4XVD7_9GAMM</name>
<keyword evidence="4 6" id="KW-0804">Transcription</keyword>
<dbReference type="FunFam" id="3.90.1100.10:FF:000002">
    <property type="entry name" value="DNA-directed RNA polymerase subunit beta"/>
    <property type="match status" value="1"/>
</dbReference>
<comment type="similarity">
    <text evidence="6 7">Belongs to the RNA polymerase beta chain family.</text>
</comment>
<evidence type="ECO:0000256" key="3">
    <source>
        <dbReference type="ARBA" id="ARBA00022695"/>
    </source>
</evidence>
<dbReference type="FunFam" id="3.90.1110.10:FF:000004">
    <property type="entry name" value="DNA-directed RNA polymerase subunit beta"/>
    <property type="match status" value="1"/>
</dbReference>
<dbReference type="Gene3D" id="2.30.150.10">
    <property type="entry name" value="DNA-directed RNA polymerase, beta subunit, external 1 domain"/>
    <property type="match status" value="1"/>
</dbReference>